<name>A0ABT4DDT3_9CLOT</name>
<keyword evidence="1" id="KW-1133">Transmembrane helix</keyword>
<organism evidence="2 3">
    <name type="scientific">Clostridium brassicae</name>
    <dbReference type="NCBI Taxonomy" id="2999072"/>
    <lineage>
        <taxon>Bacteria</taxon>
        <taxon>Bacillati</taxon>
        <taxon>Bacillota</taxon>
        <taxon>Clostridia</taxon>
        <taxon>Eubacteriales</taxon>
        <taxon>Clostridiaceae</taxon>
        <taxon>Clostridium</taxon>
    </lineage>
</organism>
<dbReference type="NCBIfam" id="TIGR02532">
    <property type="entry name" value="IV_pilin_GFxxxE"/>
    <property type="match status" value="1"/>
</dbReference>
<dbReference type="Pfam" id="PF07963">
    <property type="entry name" value="N_methyl"/>
    <property type="match status" value="1"/>
</dbReference>
<proteinExistence type="predicted"/>
<dbReference type="Proteomes" id="UP001144612">
    <property type="component" value="Unassembled WGS sequence"/>
</dbReference>
<evidence type="ECO:0000313" key="2">
    <source>
        <dbReference type="EMBL" id="MCY6960470.1"/>
    </source>
</evidence>
<comment type="caution">
    <text evidence="2">The sequence shown here is derived from an EMBL/GenBank/DDBJ whole genome shotgun (WGS) entry which is preliminary data.</text>
</comment>
<gene>
    <name evidence="2" type="ORF">OW729_17870</name>
</gene>
<accession>A0ABT4DDT3</accession>
<protein>
    <submittedName>
        <fullName evidence="2">Type II secretion system protein</fullName>
    </submittedName>
</protein>
<reference evidence="2" key="1">
    <citation type="submission" date="2022-12" db="EMBL/GenBank/DDBJ databases">
        <title>Clostridium sp. nov., isolated from industrial wastewater.</title>
        <authorList>
            <person name="Jiayan W."/>
        </authorList>
    </citation>
    <scope>NUCLEOTIDE SEQUENCE</scope>
    <source>
        <strain evidence="2">ZC22-4</strain>
    </source>
</reference>
<dbReference type="InterPro" id="IPR012902">
    <property type="entry name" value="N_methyl_site"/>
</dbReference>
<sequence>MRRGFTLIETTISLAILSILLVTITSMLFGQISLYKHFVEKDKCENYSKEALRFIQTQVQDIKNSEVEIDENKLIVRKENGDMNMIYKVPMKNNKNKIIIEYYKKIQSVKKKVSIIENIEDFKIYRNKNVIFFSIENRDGEKYEKCIGVREKVS</sequence>
<keyword evidence="3" id="KW-1185">Reference proteome</keyword>
<keyword evidence="1" id="KW-0472">Membrane</keyword>
<evidence type="ECO:0000313" key="3">
    <source>
        <dbReference type="Proteomes" id="UP001144612"/>
    </source>
</evidence>
<evidence type="ECO:0000256" key="1">
    <source>
        <dbReference type="SAM" id="Phobius"/>
    </source>
</evidence>
<keyword evidence="1" id="KW-0812">Transmembrane</keyword>
<feature type="transmembrane region" description="Helical" evidence="1">
    <location>
        <begin position="12"/>
        <end position="34"/>
    </location>
</feature>
<dbReference type="EMBL" id="JAPQFJ010000030">
    <property type="protein sequence ID" value="MCY6960470.1"/>
    <property type="molecule type" value="Genomic_DNA"/>
</dbReference>
<dbReference type="PROSITE" id="PS00409">
    <property type="entry name" value="PROKAR_NTER_METHYL"/>
    <property type="match status" value="1"/>
</dbReference>
<dbReference type="RefSeq" id="WP_268062907.1">
    <property type="nucleotide sequence ID" value="NZ_JAPQFJ010000030.1"/>
</dbReference>